<dbReference type="EMBL" id="UYWY01020855">
    <property type="protein sequence ID" value="VDM42749.1"/>
    <property type="molecule type" value="Genomic_DNA"/>
</dbReference>
<feature type="transmembrane region" description="Helical" evidence="6">
    <location>
        <begin position="28"/>
        <end position="49"/>
    </location>
</feature>
<reference evidence="7 8" key="2">
    <citation type="submission" date="2018-11" db="EMBL/GenBank/DDBJ databases">
        <authorList>
            <consortium name="Pathogen Informatics"/>
        </authorList>
    </citation>
    <scope>NUCLEOTIDE SEQUENCE [LARGE SCALE GENOMIC DNA]</scope>
</reference>
<name>A0A183USF8_TOXCA</name>
<feature type="transmembrane region" description="Helical" evidence="6">
    <location>
        <begin position="165"/>
        <end position="192"/>
    </location>
</feature>
<feature type="compositionally biased region" description="Polar residues" evidence="5">
    <location>
        <begin position="440"/>
        <end position="456"/>
    </location>
</feature>
<dbReference type="GO" id="GO:0005765">
    <property type="term" value="C:lysosomal membrane"/>
    <property type="evidence" value="ECO:0007669"/>
    <property type="project" value="TreeGrafter"/>
</dbReference>
<evidence type="ECO:0000256" key="2">
    <source>
        <dbReference type="ARBA" id="ARBA00022692"/>
    </source>
</evidence>
<feature type="transmembrane region" description="Helical" evidence="6">
    <location>
        <begin position="123"/>
        <end position="145"/>
    </location>
</feature>
<comment type="subcellular location">
    <subcellularLocation>
        <location evidence="1">Endomembrane system</location>
        <topology evidence="1">Multi-pass membrane protein</topology>
    </subcellularLocation>
</comment>
<dbReference type="Proteomes" id="UP000050794">
    <property type="component" value="Unassembled WGS sequence"/>
</dbReference>
<evidence type="ECO:0000313" key="8">
    <source>
        <dbReference type="Proteomes" id="UP000050794"/>
    </source>
</evidence>
<keyword evidence="8" id="KW-1185">Reference proteome</keyword>
<sequence length="483" mass="54711">MMQLAAHAMTTANGDRERMCCNCWHIKHGTVVLGLLELVGVLLLLSGIVNKIVWKNNLTECRQTQSYFSRLFGDCLLRNFSHFDWTLAGDYVLALLLTLVFFCVLLLFVGIMKKSPTMLLPHLIVQGICLTFSLVYFFLYAWSYFYGDLYVQKNQFRLQSMLERMWLASLLLILAAFQLYLFFTVIKCCLYVQALKNMRLRRLHQFEECSKRVRDAKQNGLWRSTSWGGGFQQYKGQYDEGNQWKKKRDKPTTHVQWNLQANQEKSFSNTDGSLQEHAMITKQKPLSPSLQTNATTVMHPAVISPKISSSATISVTQLSSTCGIKKEQGEAKGKDGIANVAMDMQILEHVRSGPVRQKKFDSPKPQKLKVGRNETSSNDSISAGTRRTGQDAKESREQSSSSEEQPAYRKCSAPVPSIAEKASDRQHHKHHHHHRHCKQDTVNFAGRSSPTKQLSVASEPAVSLKRSSAFPSGSHTSYLRNIP</sequence>
<gene>
    <name evidence="7" type="ORF">TCNE_LOCUS11428</name>
</gene>
<protein>
    <submittedName>
        <fullName evidence="9">Transmembrane protein</fullName>
    </submittedName>
</protein>
<evidence type="ECO:0000256" key="1">
    <source>
        <dbReference type="ARBA" id="ARBA00004127"/>
    </source>
</evidence>
<keyword evidence="2 6" id="KW-0812">Transmembrane</keyword>
<evidence type="ECO:0000256" key="4">
    <source>
        <dbReference type="ARBA" id="ARBA00023136"/>
    </source>
</evidence>
<evidence type="ECO:0000313" key="7">
    <source>
        <dbReference type="EMBL" id="VDM42749.1"/>
    </source>
</evidence>
<reference evidence="9" key="1">
    <citation type="submission" date="2016-06" db="UniProtKB">
        <authorList>
            <consortium name="WormBaseParasite"/>
        </authorList>
    </citation>
    <scope>IDENTIFICATION</scope>
</reference>
<dbReference type="AlphaFoldDB" id="A0A183USF8"/>
<dbReference type="PANTHER" id="PTHR12479:SF2">
    <property type="entry name" value="LYSOSOMAL-ASSOCIATED TRANSMEMBRANE PROTEIN 5"/>
    <property type="match status" value="1"/>
</dbReference>
<evidence type="ECO:0000313" key="9">
    <source>
        <dbReference type="WBParaSite" id="TCNE_0001142801-mRNA-1"/>
    </source>
</evidence>
<feature type="compositionally biased region" description="Basic and acidic residues" evidence="5">
    <location>
        <begin position="388"/>
        <end position="397"/>
    </location>
</feature>
<organism evidence="8 9">
    <name type="scientific">Toxocara canis</name>
    <name type="common">Canine roundworm</name>
    <dbReference type="NCBI Taxonomy" id="6265"/>
    <lineage>
        <taxon>Eukaryota</taxon>
        <taxon>Metazoa</taxon>
        <taxon>Ecdysozoa</taxon>
        <taxon>Nematoda</taxon>
        <taxon>Chromadorea</taxon>
        <taxon>Rhabditida</taxon>
        <taxon>Spirurina</taxon>
        <taxon>Ascaridomorpha</taxon>
        <taxon>Ascaridoidea</taxon>
        <taxon>Toxocaridae</taxon>
        <taxon>Toxocara</taxon>
    </lineage>
</organism>
<dbReference type="GO" id="GO:0012505">
    <property type="term" value="C:endomembrane system"/>
    <property type="evidence" value="ECO:0007669"/>
    <property type="project" value="UniProtKB-SubCell"/>
</dbReference>
<feature type="compositionally biased region" description="Basic residues" evidence="5">
    <location>
        <begin position="426"/>
        <end position="437"/>
    </location>
</feature>
<keyword evidence="4 6" id="KW-0472">Membrane</keyword>
<proteinExistence type="predicted"/>
<dbReference type="WBParaSite" id="TCNE_0001142801-mRNA-1">
    <property type="protein sequence ID" value="TCNE_0001142801-mRNA-1"/>
    <property type="gene ID" value="TCNE_0001142801"/>
</dbReference>
<dbReference type="InterPro" id="IPR051115">
    <property type="entry name" value="LAPTM_transporter"/>
</dbReference>
<keyword evidence="3 6" id="KW-1133">Transmembrane helix</keyword>
<dbReference type="PANTHER" id="PTHR12479">
    <property type="entry name" value="LYSOSOMAL-ASSOCIATED TRANSMEMBRANE PROTEIN"/>
    <property type="match status" value="1"/>
</dbReference>
<feature type="region of interest" description="Disordered" evidence="5">
    <location>
        <begin position="350"/>
        <end position="483"/>
    </location>
</feature>
<feature type="compositionally biased region" description="Polar residues" evidence="5">
    <location>
        <begin position="373"/>
        <end position="387"/>
    </location>
</feature>
<feature type="transmembrane region" description="Helical" evidence="6">
    <location>
        <begin position="91"/>
        <end position="111"/>
    </location>
</feature>
<evidence type="ECO:0000256" key="6">
    <source>
        <dbReference type="SAM" id="Phobius"/>
    </source>
</evidence>
<evidence type="ECO:0000256" key="5">
    <source>
        <dbReference type="SAM" id="MobiDB-lite"/>
    </source>
</evidence>
<feature type="compositionally biased region" description="Polar residues" evidence="5">
    <location>
        <begin position="465"/>
        <end position="483"/>
    </location>
</feature>
<evidence type="ECO:0000256" key="3">
    <source>
        <dbReference type="ARBA" id="ARBA00022989"/>
    </source>
</evidence>
<accession>A0A183USF8</accession>